<keyword evidence="3" id="KW-1185">Reference proteome</keyword>
<protein>
    <submittedName>
        <fullName evidence="2">Uncharacterized protein</fullName>
    </submittedName>
</protein>
<reference evidence="2" key="1">
    <citation type="submission" date="2020-11" db="EMBL/GenBank/DDBJ databases">
        <authorList>
            <consortium name="DOE Joint Genome Institute"/>
            <person name="Ahrendt S."/>
            <person name="Riley R."/>
            <person name="Andreopoulos W."/>
            <person name="Labutti K."/>
            <person name="Pangilinan J."/>
            <person name="Ruiz-Duenas F.J."/>
            <person name="Barrasa J.M."/>
            <person name="Sanchez-Garcia M."/>
            <person name="Camarero S."/>
            <person name="Miyauchi S."/>
            <person name="Serrano A."/>
            <person name="Linde D."/>
            <person name="Babiker R."/>
            <person name="Drula E."/>
            <person name="Ayuso-Fernandez I."/>
            <person name="Pacheco R."/>
            <person name="Padilla G."/>
            <person name="Ferreira P."/>
            <person name="Barriuso J."/>
            <person name="Kellner H."/>
            <person name="Castanera R."/>
            <person name="Alfaro M."/>
            <person name="Ramirez L."/>
            <person name="Pisabarro A.G."/>
            <person name="Kuo A."/>
            <person name="Tritt A."/>
            <person name="Lipzen A."/>
            <person name="He G."/>
            <person name="Yan M."/>
            <person name="Ng V."/>
            <person name="Cullen D."/>
            <person name="Martin F."/>
            <person name="Rosso M.-N."/>
            <person name="Henrissat B."/>
            <person name="Hibbett D."/>
            <person name="Martinez A.T."/>
            <person name="Grigoriev I.V."/>
        </authorList>
    </citation>
    <scope>NUCLEOTIDE SEQUENCE</scope>
    <source>
        <strain evidence="2">ATCC 90797</strain>
    </source>
</reference>
<gene>
    <name evidence="2" type="ORF">BDN71DRAFT_1029689</name>
</gene>
<dbReference type="AlphaFoldDB" id="A0A9P6A631"/>
<organism evidence="2 3">
    <name type="scientific">Pleurotus eryngii</name>
    <name type="common">Boletus of the steppes</name>
    <dbReference type="NCBI Taxonomy" id="5323"/>
    <lineage>
        <taxon>Eukaryota</taxon>
        <taxon>Fungi</taxon>
        <taxon>Dikarya</taxon>
        <taxon>Basidiomycota</taxon>
        <taxon>Agaricomycotina</taxon>
        <taxon>Agaricomycetes</taxon>
        <taxon>Agaricomycetidae</taxon>
        <taxon>Agaricales</taxon>
        <taxon>Pleurotineae</taxon>
        <taxon>Pleurotaceae</taxon>
        <taxon>Pleurotus</taxon>
    </lineage>
</organism>
<feature type="compositionally biased region" description="Basic and acidic residues" evidence="1">
    <location>
        <begin position="109"/>
        <end position="126"/>
    </location>
</feature>
<evidence type="ECO:0000256" key="1">
    <source>
        <dbReference type="SAM" id="MobiDB-lite"/>
    </source>
</evidence>
<name>A0A9P6A631_PLEER</name>
<feature type="compositionally biased region" description="Basic and acidic residues" evidence="1">
    <location>
        <begin position="231"/>
        <end position="264"/>
    </location>
</feature>
<sequence length="291" mass="33411">MEEIDKPGSKYGTHVARRGYKIVGFTQIIDRGKACPLIRRSLSYMVKRKQSPSLLTSVPSPSSLFGSIVFDSERLVKQFGRRPRFSLSRVARPKQGANPKVCGSAAQTETEKERETRERRREREARGTGQYFANMRGRTRRGRQTQTQRERNECTKDLTTRIDDKRHDHEDTRPPPTHTHTHTFKRRQNEIEEDEEPMDRKPRTEGRRRGLDHDRARAATTNRGSGNYDSELMKQEKRNTRKRKTEETEQGARERNADEKRGDGKGLSTMPAFSNDAGRPASAQRSLTSGG</sequence>
<comment type="caution">
    <text evidence="2">The sequence shown here is derived from an EMBL/GenBank/DDBJ whole genome shotgun (WGS) entry which is preliminary data.</text>
</comment>
<dbReference type="EMBL" id="MU154526">
    <property type="protein sequence ID" value="KAF9500613.1"/>
    <property type="molecule type" value="Genomic_DNA"/>
</dbReference>
<evidence type="ECO:0000313" key="3">
    <source>
        <dbReference type="Proteomes" id="UP000807025"/>
    </source>
</evidence>
<dbReference type="Proteomes" id="UP000807025">
    <property type="component" value="Unassembled WGS sequence"/>
</dbReference>
<evidence type="ECO:0000313" key="2">
    <source>
        <dbReference type="EMBL" id="KAF9500613.1"/>
    </source>
</evidence>
<proteinExistence type="predicted"/>
<feature type="compositionally biased region" description="Polar residues" evidence="1">
    <location>
        <begin position="219"/>
        <end position="228"/>
    </location>
</feature>
<feature type="region of interest" description="Disordered" evidence="1">
    <location>
        <begin position="92"/>
        <end position="291"/>
    </location>
</feature>
<accession>A0A9P6A631</accession>
<feature type="compositionally biased region" description="Basic and acidic residues" evidence="1">
    <location>
        <begin position="198"/>
        <end position="217"/>
    </location>
</feature>
<feature type="compositionally biased region" description="Basic and acidic residues" evidence="1">
    <location>
        <begin position="148"/>
        <end position="173"/>
    </location>
</feature>